<dbReference type="Gene3D" id="1.10.1040.10">
    <property type="entry name" value="N-(1-d-carboxylethyl)-l-norvaline Dehydrogenase, domain 2"/>
    <property type="match status" value="1"/>
</dbReference>
<dbReference type="PIRSF" id="PIRSF000105">
    <property type="entry name" value="HCDH"/>
    <property type="match status" value="1"/>
</dbReference>
<keyword evidence="3" id="KW-1133">Transmembrane helix</keyword>
<feature type="transmembrane region" description="Helical" evidence="3">
    <location>
        <begin position="15"/>
        <end position="33"/>
    </location>
</feature>
<proteinExistence type="predicted"/>
<evidence type="ECO:0000259" key="4">
    <source>
        <dbReference type="Pfam" id="PF00725"/>
    </source>
</evidence>
<dbReference type="GO" id="GO:0006631">
    <property type="term" value="P:fatty acid metabolic process"/>
    <property type="evidence" value="ECO:0007669"/>
    <property type="project" value="InterPro"/>
</dbReference>
<protein>
    <submittedName>
        <fullName evidence="6">Carnitine 3-dehydrogenase</fullName>
    </submittedName>
</protein>
<keyword evidence="1" id="KW-0560">Oxidoreductase</keyword>
<gene>
    <name evidence="6" type="ORF">SAMN02982922_1831</name>
</gene>
<dbReference type="SUPFAM" id="SSF48179">
    <property type="entry name" value="6-phosphogluconate dehydrogenase C-terminal domain-like"/>
    <property type="match status" value="1"/>
</dbReference>
<feature type="domain" description="3-hydroxyacyl-CoA dehydrogenase C-terminal" evidence="4">
    <location>
        <begin position="193"/>
        <end position="260"/>
    </location>
</feature>
<dbReference type="PANTHER" id="PTHR48075">
    <property type="entry name" value="3-HYDROXYACYL-COA DEHYDROGENASE FAMILY PROTEIN"/>
    <property type="match status" value="1"/>
</dbReference>
<accession>A0A1X7NGF6</accession>
<dbReference type="InterPro" id="IPR006108">
    <property type="entry name" value="3HC_DH_C"/>
</dbReference>
<evidence type="ECO:0000259" key="5">
    <source>
        <dbReference type="Pfam" id="PF02737"/>
    </source>
</evidence>
<evidence type="ECO:0000313" key="6">
    <source>
        <dbReference type="EMBL" id="SMH36820.1"/>
    </source>
</evidence>
<dbReference type="Gene3D" id="3.40.50.720">
    <property type="entry name" value="NAD(P)-binding Rossmann-like Domain"/>
    <property type="match status" value="1"/>
</dbReference>
<evidence type="ECO:0000256" key="3">
    <source>
        <dbReference type="SAM" id="Phobius"/>
    </source>
</evidence>
<dbReference type="InterPro" id="IPR008927">
    <property type="entry name" value="6-PGluconate_DH-like_C_sf"/>
</dbReference>
<keyword evidence="7" id="KW-1185">Reference proteome</keyword>
<dbReference type="OrthoDB" id="9803287at2"/>
<dbReference type="InterPro" id="IPR036291">
    <property type="entry name" value="NAD(P)-bd_dom_sf"/>
</dbReference>
<dbReference type="Pfam" id="PF00725">
    <property type="entry name" value="3HCDH"/>
    <property type="match status" value="1"/>
</dbReference>
<organism evidence="6 7">
    <name type="scientific">Mesorhizobium australicum</name>
    <dbReference type="NCBI Taxonomy" id="536018"/>
    <lineage>
        <taxon>Bacteria</taxon>
        <taxon>Pseudomonadati</taxon>
        <taxon>Pseudomonadota</taxon>
        <taxon>Alphaproteobacteria</taxon>
        <taxon>Hyphomicrobiales</taxon>
        <taxon>Phyllobacteriaceae</taxon>
        <taxon>Mesorhizobium</taxon>
    </lineage>
</organism>
<evidence type="ECO:0000256" key="2">
    <source>
        <dbReference type="PIRSR" id="PIRSR000105-1"/>
    </source>
</evidence>
<dbReference type="InterPro" id="IPR022694">
    <property type="entry name" value="3-OHacyl-CoA_DH"/>
</dbReference>
<dbReference type="Proteomes" id="UP000193083">
    <property type="component" value="Unassembled WGS sequence"/>
</dbReference>
<feature type="domain" description="3-hydroxyacyl-CoA dehydrogenase NAD binding" evidence="5">
    <location>
        <begin position="15"/>
        <end position="190"/>
    </location>
</feature>
<evidence type="ECO:0000256" key="1">
    <source>
        <dbReference type="ARBA" id="ARBA00023002"/>
    </source>
</evidence>
<dbReference type="SUPFAM" id="SSF51735">
    <property type="entry name" value="NAD(P)-binding Rossmann-fold domains"/>
    <property type="match status" value="1"/>
</dbReference>
<dbReference type="InterPro" id="IPR013328">
    <property type="entry name" value="6PGD_dom2"/>
</dbReference>
<dbReference type="PANTHER" id="PTHR48075:SF5">
    <property type="entry name" value="3-HYDROXYBUTYRYL-COA DEHYDROGENASE"/>
    <property type="match status" value="1"/>
</dbReference>
<dbReference type="GO" id="GO:0070403">
    <property type="term" value="F:NAD+ binding"/>
    <property type="evidence" value="ECO:0007669"/>
    <property type="project" value="InterPro"/>
</dbReference>
<dbReference type="AlphaFoldDB" id="A0A1X7NGF6"/>
<keyword evidence="3" id="KW-0812">Transmembrane</keyword>
<sequence>MRAAPLTYRSEEVRTVAVIGCGLIGGAWAAYFLSRGLDVRAYDPLPDGEARLAAVVKDALADLETVGGAQFGQGELSYFVDMAGAVAGADYVQENAPEKIALKQDLLQAIDALAPADVVIGSSTSSFPASDLQAKCAQPQRVVVAHPFNPPHLVPLVEIVRGGLTDPQAQDAAYRFFERIGKAPVRVAKEAVGHLANRMSAALWREAVHIVAEGIASVEDVDRAIRFGPGLRWAIDGPHMLYHLGGGEGGIDAYLRHLGPAQEARWATLGAPTLDADTCGKLIAGVAEEADGRSIGELKARRDRLMIAVLKALAADESGDR</sequence>
<evidence type="ECO:0000313" key="7">
    <source>
        <dbReference type="Proteomes" id="UP000193083"/>
    </source>
</evidence>
<dbReference type="GO" id="GO:0016616">
    <property type="term" value="F:oxidoreductase activity, acting on the CH-OH group of donors, NAD or NADP as acceptor"/>
    <property type="evidence" value="ECO:0007669"/>
    <property type="project" value="InterPro"/>
</dbReference>
<dbReference type="RefSeq" id="WP_085463882.1">
    <property type="nucleotide sequence ID" value="NZ_FXBL01000004.1"/>
</dbReference>
<dbReference type="InterPro" id="IPR006176">
    <property type="entry name" value="3-OHacyl-CoA_DH_NAD-bd"/>
</dbReference>
<reference evidence="6 7" key="1">
    <citation type="submission" date="2017-04" db="EMBL/GenBank/DDBJ databases">
        <authorList>
            <person name="Afonso C.L."/>
            <person name="Miller P.J."/>
            <person name="Scott M.A."/>
            <person name="Spackman E."/>
            <person name="Goraichik I."/>
            <person name="Dimitrov K.M."/>
            <person name="Suarez D.L."/>
            <person name="Swayne D.E."/>
        </authorList>
    </citation>
    <scope>NUCLEOTIDE SEQUENCE [LARGE SCALE GENOMIC DNA]</scope>
    <source>
        <strain evidence="6 7">B5P</strain>
    </source>
</reference>
<dbReference type="Pfam" id="PF02737">
    <property type="entry name" value="3HCDH_N"/>
    <property type="match status" value="1"/>
</dbReference>
<dbReference type="EMBL" id="FXBL01000004">
    <property type="protein sequence ID" value="SMH36820.1"/>
    <property type="molecule type" value="Genomic_DNA"/>
</dbReference>
<keyword evidence="3" id="KW-0472">Membrane</keyword>
<feature type="site" description="Important for catalytic activity" evidence="2">
    <location>
        <position position="146"/>
    </location>
</feature>
<name>A0A1X7NGF6_9HYPH</name>